<dbReference type="AlphaFoldDB" id="A0A654TT65"/>
<accession>A0A654TT65</accession>
<evidence type="ECO:0000313" key="1">
    <source>
        <dbReference type="EMBL" id="CFE74527.1"/>
    </source>
</evidence>
<reference evidence="1 2" key="1">
    <citation type="submission" date="2015-03" db="EMBL/GenBank/DDBJ databases">
        <authorList>
            <consortium name="Pathogen Informatics"/>
        </authorList>
    </citation>
    <scope>NUCLEOTIDE SEQUENCE [LARGE SCALE GENOMIC DNA]</scope>
    <source>
        <strain evidence="1 2">H09601792</strain>
    </source>
</reference>
<gene>
    <name evidence="1" type="ORF">ERS007688_03854</name>
</gene>
<sequence>MKCIAQPRVRVRAFWQPTHQPLPRTDRVADQLHQTADRQMVRQTTGRCSPRRVRTFSQQCIDVSGPGGIARARGMIDVGGASGQVGRHGRRHQRRAPLHIAATCGQRISGPNRLDSVVTQWVSLIAGGRRRPLLDDSARITGSGRTVNDVLEFAQEFRWPARLCPGGPPMVAGHQQSVLSPGNGHVQQSTLLVNAPPIEQATMFGDLVRQLFSVSDS</sequence>
<dbReference type="Proteomes" id="UP000046947">
    <property type="component" value="Unassembled WGS sequence"/>
</dbReference>
<proteinExistence type="predicted"/>
<name>A0A654TT65_MYCTX</name>
<dbReference type="EMBL" id="CFOH01000936">
    <property type="protein sequence ID" value="CFE74527.1"/>
    <property type="molecule type" value="Genomic_DNA"/>
</dbReference>
<protein>
    <submittedName>
        <fullName evidence="1">Uncharacterized protein</fullName>
    </submittedName>
</protein>
<organism evidence="1 2">
    <name type="scientific">Mycobacterium tuberculosis</name>
    <dbReference type="NCBI Taxonomy" id="1773"/>
    <lineage>
        <taxon>Bacteria</taxon>
        <taxon>Bacillati</taxon>
        <taxon>Actinomycetota</taxon>
        <taxon>Actinomycetes</taxon>
        <taxon>Mycobacteriales</taxon>
        <taxon>Mycobacteriaceae</taxon>
        <taxon>Mycobacterium</taxon>
        <taxon>Mycobacterium tuberculosis complex</taxon>
    </lineage>
</organism>
<evidence type="ECO:0000313" key="2">
    <source>
        <dbReference type="Proteomes" id="UP000046947"/>
    </source>
</evidence>